<dbReference type="PANTHER" id="PTHR43155:SF2">
    <property type="entry name" value="CYCLIC DI-GMP PHOSPHODIESTERASE PA4108"/>
    <property type="match status" value="1"/>
</dbReference>
<dbReference type="SMART" id="SM00471">
    <property type="entry name" value="HDc"/>
    <property type="match status" value="1"/>
</dbReference>
<dbReference type="AlphaFoldDB" id="A0A7C9KWY3"/>
<dbReference type="InterPro" id="IPR003607">
    <property type="entry name" value="HD/PDEase_dom"/>
</dbReference>
<dbReference type="InterPro" id="IPR037522">
    <property type="entry name" value="HD_GYP_dom"/>
</dbReference>
<dbReference type="CDD" id="cd00077">
    <property type="entry name" value="HDc"/>
    <property type="match status" value="1"/>
</dbReference>
<dbReference type="RefSeq" id="WP_154300579.1">
    <property type="nucleotide sequence ID" value="NZ_DAWDOS010000013.1"/>
</dbReference>
<accession>A0A7C9KWY3</accession>
<evidence type="ECO:0000313" key="2">
    <source>
        <dbReference type="EMBL" id="MSC56848.1"/>
    </source>
</evidence>
<dbReference type="Proteomes" id="UP000481964">
    <property type="component" value="Unassembled WGS sequence"/>
</dbReference>
<protein>
    <submittedName>
        <fullName evidence="2">HD domain-containing protein</fullName>
    </submittedName>
</protein>
<name>A0A7C9KWY3_9FIRM</name>
<dbReference type="NCBIfam" id="TIGR00277">
    <property type="entry name" value="HDIG"/>
    <property type="match status" value="1"/>
</dbReference>
<proteinExistence type="predicted"/>
<dbReference type="SUPFAM" id="SSF109604">
    <property type="entry name" value="HD-domain/PDEase-like"/>
    <property type="match status" value="1"/>
</dbReference>
<comment type="caution">
    <text evidence="2">The sequence shown here is derived from an EMBL/GenBank/DDBJ whole genome shotgun (WGS) entry which is preliminary data.</text>
</comment>
<organism evidence="2 3">
    <name type="scientific">Lachnospira eligens</name>
    <dbReference type="NCBI Taxonomy" id="39485"/>
    <lineage>
        <taxon>Bacteria</taxon>
        <taxon>Bacillati</taxon>
        <taxon>Bacillota</taxon>
        <taxon>Clostridia</taxon>
        <taxon>Lachnospirales</taxon>
        <taxon>Lachnospiraceae</taxon>
        <taxon>Lachnospira</taxon>
    </lineage>
</organism>
<feature type="domain" description="HD-GYP" evidence="1">
    <location>
        <begin position="1"/>
        <end position="196"/>
    </location>
</feature>
<dbReference type="InterPro" id="IPR006675">
    <property type="entry name" value="HDIG_dom"/>
</dbReference>
<dbReference type="EMBL" id="WKRD01000003">
    <property type="protein sequence ID" value="MSC56848.1"/>
    <property type="molecule type" value="Genomic_DNA"/>
</dbReference>
<dbReference type="PROSITE" id="PS51832">
    <property type="entry name" value="HD_GYP"/>
    <property type="match status" value="1"/>
</dbReference>
<gene>
    <name evidence="2" type="ORF">GKE48_05185</name>
</gene>
<reference evidence="2 3" key="1">
    <citation type="journal article" date="2019" name="Nat. Med.">
        <title>A library of human gut bacterial isolates paired with longitudinal multiomics data enables mechanistic microbiome research.</title>
        <authorList>
            <person name="Poyet M."/>
            <person name="Groussin M."/>
            <person name="Gibbons S.M."/>
            <person name="Avila-Pacheco J."/>
            <person name="Jiang X."/>
            <person name="Kearney S.M."/>
            <person name="Perrotta A.R."/>
            <person name="Berdy B."/>
            <person name="Zhao S."/>
            <person name="Lieberman T.D."/>
            <person name="Swanson P.K."/>
            <person name="Smith M."/>
            <person name="Roesemann S."/>
            <person name="Alexander J.E."/>
            <person name="Rich S.A."/>
            <person name="Livny J."/>
            <person name="Vlamakis H."/>
            <person name="Clish C."/>
            <person name="Bullock K."/>
            <person name="Deik A."/>
            <person name="Scott J."/>
            <person name="Pierce K.A."/>
            <person name="Xavier R.J."/>
            <person name="Alm E.J."/>
        </authorList>
    </citation>
    <scope>NUCLEOTIDE SEQUENCE [LARGE SCALE GENOMIC DNA]</scope>
    <source>
        <strain evidence="2 3">BIOML-A1</strain>
    </source>
</reference>
<dbReference type="Pfam" id="PF13487">
    <property type="entry name" value="HD_5"/>
    <property type="match status" value="1"/>
</dbReference>
<dbReference type="PANTHER" id="PTHR43155">
    <property type="entry name" value="CYCLIC DI-GMP PHOSPHODIESTERASE PA4108-RELATED"/>
    <property type="match status" value="1"/>
</dbReference>
<sequence>MGHNMDINENEHLQYIFNDYKSGIEHGILVANLTYELAKRLKLDERECYELKIAGMMHDIGKLKLSEYLYGRNSGELSVEEMKYMRMHSKISFDVLKNYDYSDNIMKVVLYHHECYDGSGYPDNLKGTDIPLGARILKVTDEFAALISDRPYRKAFDIDTAVNILIEEIKNLDMRVFIEFQRMIHEEETFEIIRNSKVDLENLSLKDILSFAD</sequence>
<evidence type="ECO:0000313" key="3">
    <source>
        <dbReference type="Proteomes" id="UP000481964"/>
    </source>
</evidence>
<dbReference type="Gene3D" id="1.10.3210.10">
    <property type="entry name" value="Hypothetical protein af1432"/>
    <property type="match status" value="1"/>
</dbReference>
<evidence type="ECO:0000259" key="1">
    <source>
        <dbReference type="PROSITE" id="PS51832"/>
    </source>
</evidence>